<proteinExistence type="predicted"/>
<gene>
    <name evidence="1" type="ORF">OHM77_00995</name>
</gene>
<sequence>MSTNPQRTLALAADYYGLLSDLASRGDSVSVGDLRSLLNKHHPDDVRPPEKVAELLEQYGLFEKHADSEMSWEVPYVIGEFLRHLSMRQRLSAPGLLGPIIEEVVRLTEGLRVAFEAGDIDQVRLSSNSIKQALDAARGLSRNNAQAIVNEVMRIKTREDHRTLRERYLFITHLHEKHLTPLGAMVDVGGEMERRANELIAVARQGRALMPDDPFVPELTSKIIAAVRRLKDDAWMDFHSSLREVTPLFRQVRRDHMLAVAISRQLDRVAREGSKALDDVVARLPIARWRADNIFNTYSLEDYLAGVANYVANPDPGPLGSLGDSETPLVLDTNEVIEKLLAAGNQGDLLAWIVRTFNAYPDQQLLQVFHSISDSPDFLCVHGDSPAQAETSDAFYTYYPMNTIVNA</sequence>
<organism evidence="1">
    <name type="scientific">Candidatus Nitricoxidivorans perseverans</name>
    <dbReference type="NCBI Taxonomy" id="2975601"/>
    <lineage>
        <taxon>Bacteria</taxon>
        <taxon>Pseudomonadati</taxon>
        <taxon>Pseudomonadota</taxon>
        <taxon>Betaproteobacteria</taxon>
        <taxon>Nitrosomonadales</taxon>
        <taxon>Sterolibacteriaceae</taxon>
        <taxon>Candidatus Nitricoxidivorans</taxon>
    </lineage>
</organism>
<evidence type="ECO:0000313" key="1">
    <source>
        <dbReference type="EMBL" id="WIM05899.1"/>
    </source>
</evidence>
<dbReference type="Proteomes" id="UP001234916">
    <property type="component" value="Chromosome"/>
</dbReference>
<dbReference type="EMBL" id="CP107246">
    <property type="protein sequence ID" value="WIM05899.1"/>
    <property type="molecule type" value="Genomic_DNA"/>
</dbReference>
<accession>A0AA49FLJ2</accession>
<name>A0AA49FLJ2_9PROT</name>
<dbReference type="AlphaFoldDB" id="A0AA49FLJ2"/>
<dbReference type="KEGG" id="npv:OHM77_00995"/>
<reference evidence="1" key="1">
    <citation type="journal article" date="2023" name="Nat. Microbiol.">
        <title>Enrichment and characterization of a nitric oxide-reducing microbial community in a continuous bioreactor.</title>
        <authorList>
            <person name="Garrido-Amador P."/>
            <person name="Stortenbeker N."/>
            <person name="Wessels H.J.C.T."/>
            <person name="Speth D.R."/>
            <person name="Garcia-Heredia I."/>
            <person name="Kartal B."/>
        </authorList>
    </citation>
    <scope>NUCLEOTIDE SEQUENCE</scope>
    <source>
        <strain evidence="1">MAG1</strain>
    </source>
</reference>
<protein>
    <submittedName>
        <fullName evidence="1">Uncharacterized protein</fullName>
    </submittedName>
</protein>